<keyword evidence="2" id="KW-0238">DNA-binding</keyword>
<dbReference type="EMBL" id="JAAMPJ010000012">
    <property type="protein sequence ID" value="NGY64320.1"/>
    <property type="molecule type" value="Genomic_DNA"/>
</dbReference>
<organism evidence="2 3">
    <name type="scientific">Lentzea alba</name>
    <dbReference type="NCBI Taxonomy" id="2714351"/>
    <lineage>
        <taxon>Bacteria</taxon>
        <taxon>Bacillati</taxon>
        <taxon>Actinomycetota</taxon>
        <taxon>Actinomycetes</taxon>
        <taxon>Pseudonocardiales</taxon>
        <taxon>Pseudonocardiaceae</taxon>
        <taxon>Lentzea</taxon>
    </lineage>
</organism>
<dbReference type="Pfam" id="PF02575">
    <property type="entry name" value="YbaB_DNA_bd"/>
    <property type="match status" value="1"/>
</dbReference>
<evidence type="ECO:0000313" key="2">
    <source>
        <dbReference type="EMBL" id="NGY64320.1"/>
    </source>
</evidence>
<protein>
    <submittedName>
        <fullName evidence="2">YbaB/EbfC family DNA-binding protein</fullName>
    </submittedName>
</protein>
<feature type="compositionally biased region" description="Pro residues" evidence="1">
    <location>
        <begin position="118"/>
        <end position="130"/>
    </location>
</feature>
<reference evidence="2 3" key="1">
    <citation type="submission" date="2020-03" db="EMBL/GenBank/DDBJ databases">
        <title>Isolation and identification of active actinomycetes.</title>
        <authorList>
            <person name="Sun X."/>
        </authorList>
    </citation>
    <scope>NUCLEOTIDE SEQUENCE [LARGE SCALE GENOMIC DNA]</scope>
    <source>
        <strain evidence="2 3">NEAU-D13</strain>
    </source>
</reference>
<feature type="compositionally biased region" description="Low complexity" evidence="1">
    <location>
        <begin position="108"/>
        <end position="117"/>
    </location>
</feature>
<dbReference type="Proteomes" id="UP000481360">
    <property type="component" value="Unassembled WGS sequence"/>
</dbReference>
<feature type="region of interest" description="Disordered" evidence="1">
    <location>
        <begin position="96"/>
        <end position="154"/>
    </location>
</feature>
<gene>
    <name evidence="2" type="ORF">G7043_35940</name>
</gene>
<proteinExistence type="predicted"/>
<dbReference type="InterPro" id="IPR036894">
    <property type="entry name" value="YbaB-like_sf"/>
</dbReference>
<sequence length="154" mass="17134">MPESAKWSELNDRIARMSVTESSRDGTVQVTVSTSGVLTGLVLKERWQQPQPAGAVAAQIMECLARAQARIPNLLGQAMFQTIGPNVPAAELVMADARKRFPEPPPQVERQPPRAEWQPPPQAEWQPPAPRHPRQPDRVDDDWDGRTVMEEDGV</sequence>
<comment type="caution">
    <text evidence="2">The sequence shown here is derived from an EMBL/GenBank/DDBJ whole genome shotgun (WGS) entry which is preliminary data.</text>
</comment>
<dbReference type="Gene3D" id="3.30.1310.10">
    <property type="entry name" value="Nucleoid-associated protein YbaB-like domain"/>
    <property type="match status" value="1"/>
</dbReference>
<name>A0A7C9W6F8_9PSEU</name>
<dbReference type="GO" id="GO:0003677">
    <property type="term" value="F:DNA binding"/>
    <property type="evidence" value="ECO:0007669"/>
    <property type="project" value="UniProtKB-KW"/>
</dbReference>
<keyword evidence="3" id="KW-1185">Reference proteome</keyword>
<dbReference type="AlphaFoldDB" id="A0A7C9W6F8"/>
<dbReference type="SUPFAM" id="SSF82607">
    <property type="entry name" value="YbaB-like"/>
    <property type="match status" value="1"/>
</dbReference>
<feature type="compositionally biased region" description="Basic and acidic residues" evidence="1">
    <location>
        <begin position="134"/>
        <end position="154"/>
    </location>
</feature>
<dbReference type="InterPro" id="IPR004401">
    <property type="entry name" value="YbaB/EbfC"/>
</dbReference>
<dbReference type="RefSeq" id="WP_166053125.1">
    <property type="nucleotide sequence ID" value="NZ_JAAMPJ010000012.1"/>
</dbReference>
<accession>A0A7C9W6F8</accession>
<evidence type="ECO:0000313" key="3">
    <source>
        <dbReference type="Proteomes" id="UP000481360"/>
    </source>
</evidence>
<evidence type="ECO:0000256" key="1">
    <source>
        <dbReference type="SAM" id="MobiDB-lite"/>
    </source>
</evidence>